<accession>A0A6V7P2U4</accession>
<protein>
    <submittedName>
        <fullName evidence="2">Uncharacterized protein</fullName>
    </submittedName>
</protein>
<evidence type="ECO:0000313" key="2">
    <source>
        <dbReference type="EMBL" id="CAD1825165.1"/>
    </source>
</evidence>
<feature type="compositionally biased region" description="Basic residues" evidence="1">
    <location>
        <begin position="79"/>
        <end position="90"/>
    </location>
</feature>
<proteinExistence type="predicted"/>
<dbReference type="EMBL" id="LR862144">
    <property type="protein sequence ID" value="CAD1825165.1"/>
    <property type="molecule type" value="Genomic_DNA"/>
</dbReference>
<feature type="compositionally biased region" description="Basic residues" evidence="1">
    <location>
        <begin position="103"/>
        <end position="127"/>
    </location>
</feature>
<feature type="region of interest" description="Disordered" evidence="1">
    <location>
        <begin position="48"/>
        <end position="133"/>
    </location>
</feature>
<sequence>MAGELLALSLSLSNPSPRSLSTAPLMRLRAAITFVVLLLLARLLGAAASPPRPTRLGRSTAEPSPPTTGGAPPWEGRAPRGRPRRRRRGGGRTLPRRGEPRVQRHRRRRLHAREPHQRRRRRRRPGLRHAGDRALGGVGDNIVSTIVLNGEAAKFQEVMGSILVPCEEELGSECEPIWNGWDIE</sequence>
<organism evidence="2">
    <name type="scientific">Ananas comosus var. bracteatus</name>
    <name type="common">red pineapple</name>
    <dbReference type="NCBI Taxonomy" id="296719"/>
    <lineage>
        <taxon>Eukaryota</taxon>
        <taxon>Viridiplantae</taxon>
        <taxon>Streptophyta</taxon>
        <taxon>Embryophyta</taxon>
        <taxon>Tracheophyta</taxon>
        <taxon>Spermatophyta</taxon>
        <taxon>Magnoliopsida</taxon>
        <taxon>Liliopsida</taxon>
        <taxon>Poales</taxon>
        <taxon>Bromeliaceae</taxon>
        <taxon>Bromelioideae</taxon>
        <taxon>Ananas</taxon>
    </lineage>
</organism>
<reference evidence="2" key="1">
    <citation type="submission" date="2020-07" db="EMBL/GenBank/DDBJ databases">
        <authorList>
            <person name="Lin J."/>
        </authorList>
    </citation>
    <scope>NUCLEOTIDE SEQUENCE</scope>
</reference>
<gene>
    <name evidence="2" type="ORF">CB5_LOCUS8376</name>
</gene>
<dbReference type="AlphaFoldDB" id="A0A6V7P2U4"/>
<evidence type="ECO:0000256" key="1">
    <source>
        <dbReference type="SAM" id="MobiDB-lite"/>
    </source>
</evidence>
<name>A0A6V7P2U4_ANACO</name>